<evidence type="ECO:0000259" key="3">
    <source>
        <dbReference type="Pfam" id="PF01364"/>
    </source>
</evidence>
<feature type="domain" description="Gingipain" evidence="3">
    <location>
        <begin position="546"/>
        <end position="933"/>
    </location>
</feature>
<dbReference type="InterPro" id="IPR029031">
    <property type="entry name" value="Gingipain_N_sf"/>
</dbReference>
<dbReference type="SUPFAM" id="SSF52129">
    <property type="entry name" value="Caspase-like"/>
    <property type="match status" value="1"/>
</dbReference>
<dbReference type="GO" id="GO:0008234">
    <property type="term" value="F:cysteine-type peptidase activity"/>
    <property type="evidence" value="ECO:0007669"/>
    <property type="project" value="InterPro"/>
</dbReference>
<name>A0A1M6EHG7_9FLAO</name>
<feature type="chain" id="PRO_5012793672" evidence="2">
    <location>
        <begin position="22"/>
        <end position="1320"/>
    </location>
</feature>
<dbReference type="NCBIfam" id="NF033707">
    <property type="entry name" value="T9SS_sortase"/>
    <property type="match status" value="1"/>
</dbReference>
<accession>A0A1M6EHG7</accession>
<dbReference type="Pfam" id="PF01364">
    <property type="entry name" value="Peptidase_C25"/>
    <property type="match status" value="1"/>
</dbReference>
<feature type="signal peptide" evidence="2">
    <location>
        <begin position="1"/>
        <end position="21"/>
    </location>
</feature>
<evidence type="ECO:0000313" key="5">
    <source>
        <dbReference type="Proteomes" id="UP000184335"/>
    </source>
</evidence>
<dbReference type="EMBL" id="FQYI01000005">
    <property type="protein sequence ID" value="SHI84942.1"/>
    <property type="molecule type" value="Genomic_DNA"/>
</dbReference>
<sequence length="1320" mass="147501">MRKRPISILLLALGSSLAAQKVEIQWGEPRIADFGSTKRTYPDFKNEGYDSDGINVYLNYKTAVENPVVQNPVWEKTEEVYDLRIEESGEAPAGTYPYTTFAAAGSAETIIRIPTYKFENGQAFRLKSFVINKDESKSANSETAKRLGTGRAKVDYGNPFASQNTFYKIRVDKSGVFKITKKFLQEMGINANSVNPKNLHIYGNGGAMLPEYNADFQYPALQEAAIQVVGEDDGKWDDGDYALFYAQGPDAFNLYRNSSNQSPAARTETRFDASRHIKNIYEDAAYYFISFDGIPGKRIPEVQSPAGGENITRYDDYQFINNDKLNLMRLGRVWVEEAVRNEKKISFKLRTPLRQEDAVYYRTSYVGYKSQGNSITTTINNSAKYTQRVANQSGSDFSKMLKTGTLSSPGTSTLEFSAVPNISGNPNGVFYFDYAEVMYPQDLNFNGSQMNFRKYSIDQYPGSTYTFSFTENSGLEQVWDVSDNVNPVRKLNAAGSGNFRFGHTVRDDFQNEFVAFKAGAAYLPKFVGKVQYGGGKDLMSLTNIDYLIITGKNFLSEANRLKSYHENSSKFNVAVADVEQIYNEFGSGSRDITAIRNFVTRLHRQTGNLKYVLILGDTSYDFKNRVQGNDNIVSSYQSEYSGDFISSYVTDDYFVMTRENSSMGSNVPDLPIGRLPAASLSEAKVLVDKTLAYYNALPGQSSPFGDWRMKLDFVVDDDNDDRIGNTGGQPFNPILNGNFHDVMDFVIKNNFEKDRRTEYNIRKLYLDAFPAESSAGGQRYPLVNQAISSDINNSLYLFYFGHGGINGWAQERVLTLDEIKAFNNFNPAFTHLPLVSTITCEFTLWDDPDMKSAGEQLMKLRTGGAATLITSSRAVGVSYGRRFTNTFTNHIFEQNSQNEFRTLGEAHLAAKKEHGYDSNHLKVNFLGDPAMRLSRPKENIVIEEINTPTGVLRALDKVVVKGFIKNDDGTLNQGFNGRVVVNIYDKKTEKTTRNNDGDLTPVLKYSEESSALVKASGKVESGRFEVDFYIPKDIDYNIGDGRILVYADNFETAKSQAFDVFASKPVKVGQINENSEIINDTEAPKIQLYLNNTNFADGGIANENPVVLACLSDNSGINSTGAGIGHDITLILDGEVVNTQVLNDFYAPGDGNGCTNPGNLADFQRGSVSYPLRNLRPGDHQLTMKVWDINNNSSTASLNFVVRDSKDEGLAINRLLNWPNPFTDKTYFQFEHNCDSVLEASVQIYTITGKLVRSIRQHVSSERFLQGYRTPRQAIMWDGRDDHGSAVGRGTYIYKVNVKSPDQEKCRGSATAVEKLVILK</sequence>
<dbReference type="InterPro" id="IPR001769">
    <property type="entry name" value="Gingipain"/>
</dbReference>
<evidence type="ECO:0000256" key="1">
    <source>
        <dbReference type="ARBA" id="ARBA00022729"/>
    </source>
</evidence>
<dbReference type="Gene3D" id="2.60.40.4070">
    <property type="match status" value="1"/>
</dbReference>
<dbReference type="Gene3D" id="3.40.50.10390">
    <property type="entry name" value="Gingipain r, domain 1"/>
    <property type="match status" value="1"/>
</dbReference>
<dbReference type="InterPro" id="IPR029030">
    <property type="entry name" value="Caspase-like_dom_sf"/>
</dbReference>
<dbReference type="OrthoDB" id="9809780at2"/>
<protein>
    <submittedName>
        <fullName evidence="4">Peptidase family C25</fullName>
    </submittedName>
</protein>
<dbReference type="CDD" id="cd02258">
    <property type="entry name" value="Peptidase_C25_N"/>
    <property type="match status" value="1"/>
</dbReference>
<dbReference type="Proteomes" id="UP000184335">
    <property type="component" value="Unassembled WGS sequence"/>
</dbReference>
<evidence type="ECO:0000256" key="2">
    <source>
        <dbReference type="SAM" id="SignalP"/>
    </source>
</evidence>
<reference evidence="4 5" key="1">
    <citation type="submission" date="2016-11" db="EMBL/GenBank/DDBJ databases">
        <authorList>
            <person name="Jaros S."/>
            <person name="Januszkiewicz K."/>
            <person name="Wedrychowicz H."/>
        </authorList>
    </citation>
    <scope>NUCLEOTIDE SEQUENCE [LARGE SCALE GENOMIC DNA]</scope>
    <source>
        <strain evidence="4 5">DSM 25479</strain>
    </source>
</reference>
<dbReference type="Gene3D" id="3.40.50.1460">
    <property type="match status" value="1"/>
</dbReference>
<dbReference type="GO" id="GO:0006508">
    <property type="term" value="P:proteolysis"/>
    <property type="evidence" value="ECO:0007669"/>
    <property type="project" value="InterPro"/>
</dbReference>
<keyword evidence="1 2" id="KW-0732">Signal</keyword>
<proteinExistence type="predicted"/>
<dbReference type="STRING" id="1118202.SAMN05443429_105109"/>
<gene>
    <name evidence="4" type="ORF">SAMN05443429_105109</name>
</gene>
<organism evidence="4 5">
    <name type="scientific">Cruoricaptor ignavus</name>
    <dbReference type="NCBI Taxonomy" id="1118202"/>
    <lineage>
        <taxon>Bacteria</taxon>
        <taxon>Pseudomonadati</taxon>
        <taxon>Bacteroidota</taxon>
        <taxon>Flavobacteriia</taxon>
        <taxon>Flavobacteriales</taxon>
        <taxon>Weeksellaceae</taxon>
        <taxon>Cruoricaptor</taxon>
    </lineage>
</organism>
<dbReference type="RefSeq" id="WP_073179446.1">
    <property type="nucleotide sequence ID" value="NZ_FQYI01000005.1"/>
</dbReference>
<keyword evidence="5" id="KW-1185">Reference proteome</keyword>
<evidence type="ECO:0000313" key="4">
    <source>
        <dbReference type="EMBL" id="SHI84942.1"/>
    </source>
</evidence>